<protein>
    <recommendedName>
        <fullName evidence="1">Primase C-terminal 1 domain-containing protein</fullName>
    </recommendedName>
</protein>
<evidence type="ECO:0000259" key="1">
    <source>
        <dbReference type="SMART" id="SM00942"/>
    </source>
</evidence>
<accession>A0A855GRM8</accession>
<dbReference type="AlphaFoldDB" id="A0A855GRM8"/>
<feature type="domain" description="Primase C-terminal 1" evidence="1">
    <location>
        <begin position="209"/>
        <end position="275"/>
    </location>
</feature>
<gene>
    <name evidence="2" type="ORF">CW686_02960</name>
</gene>
<organism evidence="2 3">
    <name type="scientific">Macrococcoides caseolyticum</name>
    <dbReference type="NCBI Taxonomy" id="69966"/>
    <lineage>
        <taxon>Bacteria</taxon>
        <taxon>Bacillati</taxon>
        <taxon>Bacillota</taxon>
        <taxon>Bacilli</taxon>
        <taxon>Bacillales</taxon>
        <taxon>Staphylococcaceae</taxon>
        <taxon>Macrococcoides</taxon>
    </lineage>
</organism>
<evidence type="ECO:0000313" key="2">
    <source>
        <dbReference type="EMBL" id="PKE26896.1"/>
    </source>
</evidence>
<name>A0A855GRM8_9STAP</name>
<dbReference type="Pfam" id="PF08708">
    <property type="entry name" value="PriCT_1"/>
    <property type="match status" value="1"/>
</dbReference>
<dbReference type="SMART" id="SM00942">
    <property type="entry name" value="PriCT_1"/>
    <property type="match status" value="1"/>
</dbReference>
<dbReference type="RefSeq" id="WP_101041980.1">
    <property type="nucleotide sequence ID" value="NZ_CP073801.1"/>
</dbReference>
<reference evidence="2 3" key="1">
    <citation type="submission" date="2017-12" db="EMBL/GenBank/DDBJ databases">
        <title>Genomics of Macrococcus caseolyticus.</title>
        <authorList>
            <person name="MacFadyen A.C."/>
            <person name="Paterson G.K."/>
        </authorList>
    </citation>
    <scope>NUCLEOTIDE SEQUENCE [LARGE SCALE GENOMIC DNA]</scope>
    <source>
        <strain evidence="2 3">5788_EF188</strain>
    </source>
</reference>
<proteinExistence type="predicted"/>
<dbReference type="Proteomes" id="UP000233482">
    <property type="component" value="Unassembled WGS sequence"/>
</dbReference>
<comment type="caution">
    <text evidence="2">The sequence shown here is derived from an EMBL/GenBank/DDBJ whole genome shotgun (WGS) entry which is preliminary data.</text>
</comment>
<evidence type="ECO:0000313" key="3">
    <source>
        <dbReference type="Proteomes" id="UP000233482"/>
    </source>
</evidence>
<dbReference type="InterPro" id="IPR014820">
    <property type="entry name" value="PriCT_1"/>
</dbReference>
<dbReference type="EMBL" id="PIXC01000004">
    <property type="protein sequence ID" value="PKE26896.1"/>
    <property type="molecule type" value="Genomic_DNA"/>
</dbReference>
<sequence>MDTSNYNMKMMLNVYKNQYSNTHIGSKLVTFSELIKWLKATIISSDKYANFTFIIGDMKEDKHRNDANMISRHALTIDIDDLEPGTAVIDELKERFNFSYILYTTHNHEPHAPRYRLIIPLDKPITKKYYKPALQLFEKQLGLSFDDNAFDWSRCMARTSLKTKESEFIFDYQDTYFLDTEKLVAGLEVDETTSIDYSSMKRDSSHWDTIGYGGLTDGDGRNNALASITGHLMRKNVDINLIIGLLTTWNDSNKPPLQLKEFERTVRSIITKELQRRQGGA</sequence>